<proteinExistence type="predicted"/>
<evidence type="ECO:0000313" key="1">
    <source>
        <dbReference type="EMBL" id="EFW05277.1"/>
    </source>
</evidence>
<accession>E7G9I3</accession>
<dbReference type="EMBL" id="ADKX01000026">
    <property type="protein sequence ID" value="EFW05277.1"/>
    <property type="molecule type" value="Genomic_DNA"/>
</dbReference>
<evidence type="ECO:0000313" key="2">
    <source>
        <dbReference type="Proteomes" id="UP000003157"/>
    </source>
</evidence>
<sequence length="57" mass="6534">METGDVDEIYNSLVKITSLSKSELVLKGNSAKNFMLENKNYEIQGKKILKYFQFIDG</sequence>
<comment type="caution">
    <text evidence="1">The sequence shown here is derived from an EMBL/GenBank/DDBJ whole genome shotgun (WGS) entry which is preliminary data.</text>
</comment>
<keyword evidence="2" id="KW-1185">Reference proteome</keyword>
<name>E7G9I3_9FIRM</name>
<reference evidence="1 2" key="1">
    <citation type="submission" date="2010-12" db="EMBL/GenBank/DDBJ databases">
        <title>The Genome Sequence of Coprobacillus sp. strain 29_1.</title>
        <authorList>
            <consortium name="The Broad Institute Genome Sequencing Platform"/>
            <person name="Earl A."/>
            <person name="Ward D."/>
            <person name="Feldgarden M."/>
            <person name="Gevers D."/>
            <person name="Daigneault M."/>
            <person name="Sibley C.D."/>
            <person name="White A."/>
            <person name="Strauss J."/>
            <person name="Allen-Vercoe E."/>
            <person name="Young S.K."/>
            <person name="Zeng Q."/>
            <person name="Gargeya S."/>
            <person name="Fitzgerald M."/>
            <person name="Haas B."/>
            <person name="Abouelleil A."/>
            <person name="Alvarado L."/>
            <person name="Arachchi H.M."/>
            <person name="Berlin A."/>
            <person name="Brown A."/>
            <person name="Chapman S.B."/>
            <person name="Chen Z."/>
            <person name="Dunbar C."/>
            <person name="Freedman E."/>
            <person name="Gearin G."/>
            <person name="Gellesch M."/>
            <person name="Goldberg J."/>
            <person name="Griggs A."/>
            <person name="Gujja S."/>
            <person name="Heilman E."/>
            <person name="Heiman D."/>
            <person name="Howarth C."/>
            <person name="Larson L."/>
            <person name="Lui A."/>
            <person name="MacDonald P.J.P."/>
            <person name="Mehta T."/>
            <person name="Montmayeur A."/>
            <person name="Murphy C."/>
            <person name="Neiman D."/>
            <person name="Pearson M."/>
            <person name="Priest M."/>
            <person name="Roberts A."/>
            <person name="Saif S."/>
            <person name="Shea T."/>
            <person name="Shenoy N."/>
            <person name="Sisk P."/>
            <person name="Stolte C."/>
            <person name="Sykes S."/>
            <person name="White J."/>
            <person name="Yandava C."/>
            <person name="Nusbaum C."/>
            <person name="Birren B."/>
        </authorList>
    </citation>
    <scope>NUCLEOTIDE SEQUENCE [LARGE SCALE GENOMIC DNA]</scope>
    <source>
        <strain evidence="1 2">29_1</strain>
    </source>
</reference>
<dbReference type="AlphaFoldDB" id="E7G9I3"/>
<gene>
    <name evidence="1" type="ORF">HMPREF9488_01422</name>
</gene>
<protein>
    <submittedName>
        <fullName evidence="1">Uncharacterized protein</fullName>
    </submittedName>
</protein>
<dbReference type="Proteomes" id="UP000003157">
    <property type="component" value="Unassembled WGS sequence"/>
</dbReference>
<organism evidence="1 2">
    <name type="scientific">Coprobacillus cateniformis</name>
    <dbReference type="NCBI Taxonomy" id="100884"/>
    <lineage>
        <taxon>Bacteria</taxon>
        <taxon>Bacillati</taxon>
        <taxon>Bacillota</taxon>
        <taxon>Erysipelotrichia</taxon>
        <taxon>Erysipelotrichales</taxon>
        <taxon>Coprobacillaceae</taxon>
        <taxon>Coprobacillus</taxon>
    </lineage>
</organism>
<dbReference type="HOGENOM" id="CLU_2988901_0_0_9"/>